<gene>
    <name evidence="2" type="ORF">K444DRAFT_624537</name>
</gene>
<keyword evidence="3" id="KW-1185">Reference proteome</keyword>
<feature type="region of interest" description="Disordered" evidence="1">
    <location>
        <begin position="655"/>
        <end position="707"/>
    </location>
</feature>
<reference evidence="2 3" key="1">
    <citation type="submission" date="2016-04" db="EMBL/GenBank/DDBJ databases">
        <title>A degradative enzymes factory behind the ericoid mycorrhizal symbiosis.</title>
        <authorList>
            <consortium name="DOE Joint Genome Institute"/>
            <person name="Martino E."/>
            <person name="Morin E."/>
            <person name="Grelet G."/>
            <person name="Kuo A."/>
            <person name="Kohler A."/>
            <person name="Daghino S."/>
            <person name="Barry K."/>
            <person name="Choi C."/>
            <person name="Cichocki N."/>
            <person name="Clum A."/>
            <person name="Copeland A."/>
            <person name="Hainaut M."/>
            <person name="Haridas S."/>
            <person name="Labutti K."/>
            <person name="Lindquist E."/>
            <person name="Lipzen A."/>
            <person name="Khouja H.-R."/>
            <person name="Murat C."/>
            <person name="Ohm R."/>
            <person name="Olson A."/>
            <person name="Spatafora J."/>
            <person name="Veneault-Fourrey C."/>
            <person name="Henrissat B."/>
            <person name="Grigoriev I."/>
            <person name="Martin F."/>
            <person name="Perotto S."/>
        </authorList>
    </citation>
    <scope>NUCLEOTIDE SEQUENCE [LARGE SCALE GENOMIC DNA]</scope>
    <source>
        <strain evidence="2 3">E</strain>
    </source>
</reference>
<feature type="compositionally biased region" description="Polar residues" evidence="1">
    <location>
        <begin position="655"/>
        <end position="668"/>
    </location>
</feature>
<feature type="region of interest" description="Disordered" evidence="1">
    <location>
        <begin position="56"/>
        <end position="154"/>
    </location>
</feature>
<name>A0A2J6TSN3_9HELO</name>
<feature type="compositionally biased region" description="Basic and acidic residues" evidence="1">
    <location>
        <begin position="195"/>
        <end position="210"/>
    </location>
</feature>
<feature type="region of interest" description="Disordered" evidence="1">
    <location>
        <begin position="1"/>
        <end position="23"/>
    </location>
</feature>
<feature type="region of interest" description="Disordered" evidence="1">
    <location>
        <begin position="195"/>
        <end position="290"/>
    </location>
</feature>
<feature type="compositionally biased region" description="Acidic residues" evidence="1">
    <location>
        <begin position="507"/>
        <end position="517"/>
    </location>
</feature>
<feature type="compositionally biased region" description="Acidic residues" evidence="1">
    <location>
        <begin position="806"/>
        <end position="820"/>
    </location>
</feature>
<feature type="compositionally biased region" description="Polar residues" evidence="1">
    <location>
        <begin position="527"/>
        <end position="537"/>
    </location>
</feature>
<dbReference type="Proteomes" id="UP000235371">
    <property type="component" value="Unassembled WGS sequence"/>
</dbReference>
<organism evidence="2 3">
    <name type="scientific">Hyaloscypha bicolor E</name>
    <dbReference type="NCBI Taxonomy" id="1095630"/>
    <lineage>
        <taxon>Eukaryota</taxon>
        <taxon>Fungi</taxon>
        <taxon>Dikarya</taxon>
        <taxon>Ascomycota</taxon>
        <taxon>Pezizomycotina</taxon>
        <taxon>Leotiomycetes</taxon>
        <taxon>Helotiales</taxon>
        <taxon>Hyaloscyphaceae</taxon>
        <taxon>Hyaloscypha</taxon>
        <taxon>Hyaloscypha bicolor</taxon>
    </lineage>
</organism>
<feature type="region of interest" description="Disordered" evidence="1">
    <location>
        <begin position="792"/>
        <end position="820"/>
    </location>
</feature>
<protein>
    <submittedName>
        <fullName evidence="2">Uncharacterized protein</fullName>
    </submittedName>
</protein>
<evidence type="ECO:0000256" key="1">
    <source>
        <dbReference type="SAM" id="MobiDB-lite"/>
    </source>
</evidence>
<dbReference type="InParanoid" id="A0A2J6TSN3"/>
<dbReference type="GeneID" id="36590488"/>
<feature type="compositionally biased region" description="Low complexity" evidence="1">
    <location>
        <begin position="254"/>
        <end position="277"/>
    </location>
</feature>
<proteinExistence type="predicted"/>
<sequence length="820" mass="90349">MNWTGGRLSRHSGCSNSVKARQKQHFAKVQQALRSGPKNHSPIKWAFFDHVVGDRERSQRETSAARHTTLQAYDHRDSQSNRKHHGHLTSTGHAAQQSSSRHSSQSLEITQGRQILVPVMQQPKRVPTDDLYNATPPREAERKQEESAAVSEMKSIVDQEEESLSEKRRKILRKGDWVGVNIQRPLRLSFTSPRKEENIGRRRKITDGHRARYSSKQLHITSPFPNKRGLLVNQRSSQGGPQNREPPRADVRISIGGRVVPPGVSSSSASRRMGSHSTTAHRRSQTTSSDMMLLDPNASAGHESPRVPSSNLAAIRYSMGSHQRIHNQDFSLNNTSLALGLEQGHHIPYVAEDSANGWAIRNSETASEPEGKDQHPVGHQNNLEPHPNTRHVGITPAPENNNPYPRRLIFSSSTASIHHPAPQSSRVSVLLRSASSDVAESTMAQVGKNKPVIPSSQVLENEIWETWIAPEKKHDYSSDYNEQGSVQRVPISPGVSTSHAPWHVGSEGDDVEDEDSLELQMSDSEEPTTSPGESNIPVSGILDEVIPLSPDLIQLEFEGVEVGAENPRLIFSPANKEPPKAIPLALPRNSFMEDDPNESWMKLLFGGMGDEVDGSFPSPERIVMPNQKTELLGTSILGQSSGDRSAISDLSPLLQHTTTPAAPSSISRGASRITETRSSPSVSRHRESQFEMASTVNSPPSQGGVSVQAEKGSIFVSSSDSVSTSETAQAVPQYSAPKVVETTNLYRPQRKVTFTRPKPFIGRKAKLDSIDQSESLHIGRGLREEDADFERGRKRKRNVGYFAGSDEQDEQEGVESIEDD</sequence>
<feature type="compositionally biased region" description="Polar residues" evidence="1">
    <location>
        <begin position="214"/>
        <end position="224"/>
    </location>
</feature>
<dbReference type="OrthoDB" id="5426563at2759"/>
<feature type="compositionally biased region" description="Low complexity" evidence="1">
    <location>
        <begin position="96"/>
        <end position="106"/>
    </location>
</feature>
<dbReference type="RefSeq" id="XP_024742919.1">
    <property type="nucleotide sequence ID" value="XM_024882411.1"/>
</dbReference>
<feature type="compositionally biased region" description="Polar residues" evidence="1">
    <location>
        <begin position="691"/>
        <end position="705"/>
    </location>
</feature>
<dbReference type="AlphaFoldDB" id="A0A2J6TSN3"/>
<evidence type="ECO:0000313" key="3">
    <source>
        <dbReference type="Proteomes" id="UP000235371"/>
    </source>
</evidence>
<feature type="region of interest" description="Disordered" evidence="1">
    <location>
        <begin position="486"/>
        <end position="538"/>
    </location>
</feature>
<evidence type="ECO:0000313" key="2">
    <source>
        <dbReference type="EMBL" id="PMD66015.1"/>
    </source>
</evidence>
<feature type="region of interest" description="Disordered" evidence="1">
    <location>
        <begin position="364"/>
        <end position="390"/>
    </location>
</feature>
<accession>A0A2J6TSN3</accession>
<dbReference type="EMBL" id="KZ613745">
    <property type="protein sequence ID" value="PMD66015.1"/>
    <property type="molecule type" value="Genomic_DNA"/>
</dbReference>